<name>A0A0B6YYH3_9EUPU</name>
<dbReference type="EMBL" id="HACG01013906">
    <property type="protein sequence ID" value="CEK60771.1"/>
    <property type="molecule type" value="Transcribed_RNA"/>
</dbReference>
<reference evidence="1" key="1">
    <citation type="submission" date="2014-12" db="EMBL/GenBank/DDBJ databases">
        <title>Insight into the proteome of Arion vulgaris.</title>
        <authorList>
            <person name="Aradska J."/>
            <person name="Bulat T."/>
            <person name="Smidak R."/>
            <person name="Sarate P."/>
            <person name="Gangsoo J."/>
            <person name="Sialana F."/>
            <person name="Bilban M."/>
            <person name="Lubec G."/>
        </authorList>
    </citation>
    <scope>NUCLEOTIDE SEQUENCE</scope>
    <source>
        <tissue evidence="1">Skin</tissue>
    </source>
</reference>
<accession>A0A0B6YYH3</accession>
<sequence>MLGGWALALEDMLLLPAEHERMVRLLDLNKDNRYCKHLFQNEIICTQFMLSRTQSFNSSAISTPKLTVQETMAPDENTSLIMDPRLVQ</sequence>
<protein>
    <submittedName>
        <fullName evidence="1">Uncharacterized protein</fullName>
    </submittedName>
</protein>
<gene>
    <name evidence="1" type="primary">ORF40338</name>
</gene>
<organism evidence="1">
    <name type="scientific">Arion vulgaris</name>
    <dbReference type="NCBI Taxonomy" id="1028688"/>
    <lineage>
        <taxon>Eukaryota</taxon>
        <taxon>Metazoa</taxon>
        <taxon>Spiralia</taxon>
        <taxon>Lophotrochozoa</taxon>
        <taxon>Mollusca</taxon>
        <taxon>Gastropoda</taxon>
        <taxon>Heterobranchia</taxon>
        <taxon>Euthyneura</taxon>
        <taxon>Panpulmonata</taxon>
        <taxon>Eupulmonata</taxon>
        <taxon>Stylommatophora</taxon>
        <taxon>Helicina</taxon>
        <taxon>Arionoidea</taxon>
        <taxon>Arionidae</taxon>
        <taxon>Arion</taxon>
    </lineage>
</organism>
<evidence type="ECO:0000313" key="1">
    <source>
        <dbReference type="EMBL" id="CEK60771.1"/>
    </source>
</evidence>
<dbReference type="AlphaFoldDB" id="A0A0B6YYH3"/>
<proteinExistence type="predicted"/>